<evidence type="ECO:0000313" key="2">
    <source>
        <dbReference type="Proteomes" id="UP001164250"/>
    </source>
</evidence>
<comment type="caution">
    <text evidence="1">The sequence shown here is derived from an EMBL/GenBank/DDBJ whole genome shotgun (WGS) entry which is preliminary data.</text>
</comment>
<dbReference type="EMBL" id="CM047904">
    <property type="protein sequence ID" value="KAJ0091029.1"/>
    <property type="molecule type" value="Genomic_DNA"/>
</dbReference>
<name>A0ACC1AWE3_9ROSI</name>
<accession>A0ACC1AWE3</accession>
<protein>
    <submittedName>
        <fullName evidence="1">Uncharacterized protein</fullName>
    </submittedName>
</protein>
<gene>
    <name evidence="1" type="ORF">Patl1_14668</name>
</gene>
<reference evidence="2" key="1">
    <citation type="journal article" date="2023" name="G3 (Bethesda)">
        <title>Genome assembly and association tests identify interacting loci associated with vigor, precocity, and sex in interspecific pistachio rootstocks.</title>
        <authorList>
            <person name="Palmer W."/>
            <person name="Jacygrad E."/>
            <person name="Sagayaradj S."/>
            <person name="Cavanaugh K."/>
            <person name="Han R."/>
            <person name="Bertier L."/>
            <person name="Beede B."/>
            <person name="Kafkas S."/>
            <person name="Golino D."/>
            <person name="Preece J."/>
            <person name="Michelmore R."/>
        </authorList>
    </citation>
    <scope>NUCLEOTIDE SEQUENCE [LARGE SCALE GENOMIC DNA]</scope>
</reference>
<keyword evidence="2" id="KW-1185">Reference proteome</keyword>
<dbReference type="Proteomes" id="UP001164250">
    <property type="component" value="Chromosome 8"/>
</dbReference>
<proteinExistence type="predicted"/>
<evidence type="ECO:0000313" key="1">
    <source>
        <dbReference type="EMBL" id="KAJ0091029.1"/>
    </source>
</evidence>
<organism evidence="1 2">
    <name type="scientific">Pistacia atlantica</name>
    <dbReference type="NCBI Taxonomy" id="434234"/>
    <lineage>
        <taxon>Eukaryota</taxon>
        <taxon>Viridiplantae</taxon>
        <taxon>Streptophyta</taxon>
        <taxon>Embryophyta</taxon>
        <taxon>Tracheophyta</taxon>
        <taxon>Spermatophyta</taxon>
        <taxon>Magnoliopsida</taxon>
        <taxon>eudicotyledons</taxon>
        <taxon>Gunneridae</taxon>
        <taxon>Pentapetalae</taxon>
        <taxon>rosids</taxon>
        <taxon>malvids</taxon>
        <taxon>Sapindales</taxon>
        <taxon>Anacardiaceae</taxon>
        <taxon>Pistacia</taxon>
    </lineage>
</organism>
<sequence length="970" mass="106421">MENMITDVQVEVVGGYSDPGAGSFSGFQRRIEFHPARKVFIGLSNGGDNGDFKLETLNPSGSEQKKAGTGQGQGPSGGSGKKVDGSEFWDCGLDPELSFGMTFRRIFDLVLLKGNWYVTGSEIPGAGLENLGNTCFLNSVLQCLTYTEPLAAYLQSGKHRNSCRISGFCALCAIQKHVSRALQAPGRILAPKDLVLNLRCISRNFRSSRQEDAHEYMVNLLESMHKCCLPSGVPSESPSAYEKSLVHKIFGGRLRSQVKCMQCSYCSNKFDPFLDLSLEIHKADSMHKALTNFTAAELLDGGEKQYQCQRCKQKVRALKQLTVHKAPYVLTVHLKRFRSHDPGQKIDKKVQFGPTLDMKPFVSGSYEGDLKYTLYGVLVHHGWSTHSGHYYCFIRTSSGMWYSLDDNRVVQVNERSVLEQKAYMLFYVRDRRNVALKKPIDVVQKGNLKANVNGNKPSLILSQQSKEHLQSSRIENGVCGADSSSVKQKNAVNGGLSKEAHLKEASSQPGRIPMQSSIPKKEPLLETSSSAPSQKDPLVGLPFPNPGQGKSLQPSASSLNSNGGIPNIENNTTIATKEKANSKNNLGVLVTVSSNCNGHQNSASNKILTTETSQKINGVSNAGASINTPSRDSSDKSLERVSNMAQSGGSSDKMLEKADPINSAKEPSCEKTQVGNKLYDSVAGTSAEEKVGDNGQTTSSMMANEPLHAKAPDCASQRKLKKKKLLKCRINSMPIGLKFFKASLGLRKKKKHKRSKRCTVDLQNLSKELLLDKDSCLSSDLGPSTSKKCGACSRSSQKKVPNGTAKKNGKMCNGDSLMNGVDGELTERICQNGAVLATDERLQKRSDLTLEVNWQDATEPSGSKYSKKDVLQERMSTLTQGLEEATIARWDGIELHPPPTVESADTRSLSIGYVLDEWDEEYDRGKKKKLRNQKHSFGEPNPFQEIATKKTHFKKAKLSHTSSGDRPFRI</sequence>